<dbReference type="EMBL" id="CP047223">
    <property type="protein sequence ID" value="QHD70888.1"/>
    <property type="molecule type" value="Genomic_DNA"/>
</dbReference>
<name>A0A6P1GR02_SPHYA</name>
<gene>
    <name evidence="1" type="ORF">GS397_27715</name>
</gene>
<reference evidence="1 2" key="1">
    <citation type="submission" date="2019-12" db="EMBL/GenBank/DDBJ databases">
        <title>Functional and genomic insights into the Sphingobium yanoikuyae YC-JY1, a bacterium efficiently degrading bisphenol A.</title>
        <authorList>
            <person name="Jia Y."/>
            <person name="Li X."/>
            <person name="Wang J."/>
            <person name="Eltoukhy A."/>
            <person name="Lamraoui I."/>
            <person name="Yan Y."/>
        </authorList>
    </citation>
    <scope>NUCLEOTIDE SEQUENCE [LARGE SCALE GENOMIC DNA]</scope>
    <source>
        <strain evidence="1 2">YC-JY1</strain>
        <plasmid evidence="1 2">unnamed5</plasmid>
    </source>
</reference>
<proteinExistence type="predicted"/>
<evidence type="ECO:0000313" key="1">
    <source>
        <dbReference type="EMBL" id="QHD70888.1"/>
    </source>
</evidence>
<evidence type="ECO:0000313" key="2">
    <source>
        <dbReference type="Proteomes" id="UP000464086"/>
    </source>
</evidence>
<organism evidence="1 2">
    <name type="scientific">Sphingobium yanoikuyae</name>
    <name type="common">Sphingomonas yanoikuyae</name>
    <dbReference type="NCBI Taxonomy" id="13690"/>
    <lineage>
        <taxon>Bacteria</taxon>
        <taxon>Pseudomonadati</taxon>
        <taxon>Pseudomonadota</taxon>
        <taxon>Alphaproteobacteria</taxon>
        <taxon>Sphingomonadales</taxon>
        <taxon>Sphingomonadaceae</taxon>
        <taxon>Sphingobium</taxon>
    </lineage>
</organism>
<dbReference type="AlphaFoldDB" id="A0A6P1GR02"/>
<protein>
    <submittedName>
        <fullName evidence="1">Uncharacterized protein</fullName>
    </submittedName>
</protein>
<accession>A0A6P1GR02</accession>
<keyword evidence="1" id="KW-0614">Plasmid</keyword>
<geneLocation type="plasmid" evidence="1">
    <name>unnamed5</name>
</geneLocation>
<dbReference type="Proteomes" id="UP000464086">
    <property type="component" value="Plasmid unnamed5"/>
</dbReference>
<dbReference type="RefSeq" id="WP_159368336.1">
    <property type="nucleotide sequence ID" value="NZ_CP047223.1"/>
</dbReference>
<sequence>MTTGLNEHKKLHYALDNVGLRAQATAAGLVQLCKELQSANILSEDAVSRIKSSIANEICVGQHRTVSTSQYRADICQRLDQIFSGSAPIGPASSLPMTDQPSR</sequence>